<sequence>MRSEHNEGKKVFRIRRVPYIHGLYPASHLSRIPLESHGSHLKQFLDEHLCEYLQYELSPYTLVLFTDTGMRKTTKSLLYKCFEPTQLKLDTGNITYIIDGGFLLHRVISKCKRYGTALNNRYNFWIYRSTFRQNDGNNNQPRRSSFQQLQ</sequence>
<evidence type="ECO:0000313" key="1">
    <source>
        <dbReference type="EMBL" id="KAJ8879753.1"/>
    </source>
</evidence>
<dbReference type="Proteomes" id="UP001159363">
    <property type="component" value="Chromosome 6"/>
</dbReference>
<dbReference type="EMBL" id="JARBHB010000007">
    <property type="protein sequence ID" value="KAJ8879753.1"/>
    <property type="molecule type" value="Genomic_DNA"/>
</dbReference>
<keyword evidence="2" id="KW-1185">Reference proteome</keyword>
<evidence type="ECO:0000313" key="2">
    <source>
        <dbReference type="Proteomes" id="UP001159363"/>
    </source>
</evidence>
<proteinExistence type="predicted"/>
<protein>
    <submittedName>
        <fullName evidence="1">Uncharacterized protein</fullName>
    </submittedName>
</protein>
<reference evidence="1 2" key="1">
    <citation type="submission" date="2023-02" db="EMBL/GenBank/DDBJ databases">
        <title>LHISI_Scaffold_Assembly.</title>
        <authorList>
            <person name="Stuart O.P."/>
            <person name="Cleave R."/>
            <person name="Magrath M.J.L."/>
            <person name="Mikheyev A.S."/>
        </authorList>
    </citation>
    <scope>NUCLEOTIDE SEQUENCE [LARGE SCALE GENOMIC DNA]</scope>
    <source>
        <strain evidence="1">Daus_M_001</strain>
        <tissue evidence="1">Leg muscle</tissue>
    </source>
</reference>
<comment type="caution">
    <text evidence="1">The sequence shown here is derived from an EMBL/GenBank/DDBJ whole genome shotgun (WGS) entry which is preliminary data.</text>
</comment>
<gene>
    <name evidence="1" type="ORF">PR048_020361</name>
</gene>
<accession>A0ABQ9H620</accession>
<organism evidence="1 2">
    <name type="scientific">Dryococelus australis</name>
    <dbReference type="NCBI Taxonomy" id="614101"/>
    <lineage>
        <taxon>Eukaryota</taxon>
        <taxon>Metazoa</taxon>
        <taxon>Ecdysozoa</taxon>
        <taxon>Arthropoda</taxon>
        <taxon>Hexapoda</taxon>
        <taxon>Insecta</taxon>
        <taxon>Pterygota</taxon>
        <taxon>Neoptera</taxon>
        <taxon>Polyneoptera</taxon>
        <taxon>Phasmatodea</taxon>
        <taxon>Verophasmatodea</taxon>
        <taxon>Anareolatae</taxon>
        <taxon>Phasmatidae</taxon>
        <taxon>Eurycanthinae</taxon>
        <taxon>Dryococelus</taxon>
    </lineage>
</organism>
<name>A0ABQ9H620_9NEOP</name>